<name>A0A6A5ABP3_APHAT</name>
<reference evidence="1 2" key="1">
    <citation type="submission" date="2019-06" db="EMBL/GenBank/DDBJ databases">
        <title>Genomics analysis of Aphanomyces spp. identifies a new class of oomycete effector associated with host adaptation.</title>
        <authorList>
            <person name="Gaulin E."/>
        </authorList>
    </citation>
    <scope>NUCLEOTIDE SEQUENCE [LARGE SCALE GENOMIC DNA]</scope>
    <source>
        <strain evidence="1 2">E</strain>
    </source>
</reference>
<feature type="non-terminal residue" evidence="1">
    <location>
        <position position="202"/>
    </location>
</feature>
<comment type="caution">
    <text evidence="1">The sequence shown here is derived from an EMBL/GenBank/DDBJ whole genome shotgun (WGS) entry which is preliminary data.</text>
</comment>
<proteinExistence type="predicted"/>
<evidence type="ECO:0000313" key="1">
    <source>
        <dbReference type="EMBL" id="KAF0748774.1"/>
    </source>
</evidence>
<dbReference type="Proteomes" id="UP000469452">
    <property type="component" value="Unassembled WGS sequence"/>
</dbReference>
<sequence length="202" mass="22720">MVPSVANFGAELQYTRLNVLDQAIAGLRATSGCDVPWIFTQYCYVDFNQRWELANSASRQARCKASMTANGAVFIESVLRNVDSCELESCWGDAFTSGIASEVQSTTQGQQWLQDTLSPAFVLSIADEIALWRAHNITTFDTQWQNFKRIGLINSYTISNLYGVSYPFNLQYQNTSFRLAKQATFIMYWGLANDFDAVAPNR</sequence>
<evidence type="ECO:0000313" key="2">
    <source>
        <dbReference type="Proteomes" id="UP000469452"/>
    </source>
</evidence>
<accession>A0A6A5ABP3</accession>
<organism evidence="1 2">
    <name type="scientific">Aphanomyces astaci</name>
    <name type="common">Crayfish plague agent</name>
    <dbReference type="NCBI Taxonomy" id="112090"/>
    <lineage>
        <taxon>Eukaryota</taxon>
        <taxon>Sar</taxon>
        <taxon>Stramenopiles</taxon>
        <taxon>Oomycota</taxon>
        <taxon>Saprolegniomycetes</taxon>
        <taxon>Saprolegniales</taxon>
        <taxon>Verrucalvaceae</taxon>
        <taxon>Aphanomyces</taxon>
    </lineage>
</organism>
<dbReference type="EMBL" id="VJMI01013024">
    <property type="protein sequence ID" value="KAF0748774.1"/>
    <property type="molecule type" value="Genomic_DNA"/>
</dbReference>
<gene>
    <name evidence="1" type="ORF">AaE_007252</name>
</gene>
<dbReference type="AlphaFoldDB" id="A0A6A5ABP3"/>
<protein>
    <submittedName>
        <fullName evidence="1">Uncharacterized protein</fullName>
    </submittedName>
</protein>